<name>A0A8D7F112_MUSAM</name>
<proteinExistence type="predicted"/>
<accession>A0A8D7F112</accession>
<protein>
    <submittedName>
        <fullName evidence="1">(wild Malaysian banana) hypothetical protein</fullName>
    </submittedName>
</protein>
<reference evidence="1" key="1">
    <citation type="submission" date="2021-03" db="EMBL/GenBank/DDBJ databases">
        <authorList>
            <consortium name="Genoscope - CEA"/>
            <person name="William W."/>
        </authorList>
    </citation>
    <scope>NUCLEOTIDE SEQUENCE</scope>
    <source>
        <strain evidence="1">Doubled-haploid Pahang</strain>
    </source>
</reference>
<organism evidence="1">
    <name type="scientific">Musa acuminata subsp. malaccensis</name>
    <name type="common">Wild banana</name>
    <name type="synonym">Musa malaccensis</name>
    <dbReference type="NCBI Taxonomy" id="214687"/>
    <lineage>
        <taxon>Eukaryota</taxon>
        <taxon>Viridiplantae</taxon>
        <taxon>Streptophyta</taxon>
        <taxon>Embryophyta</taxon>
        <taxon>Tracheophyta</taxon>
        <taxon>Spermatophyta</taxon>
        <taxon>Magnoliopsida</taxon>
        <taxon>Liliopsida</taxon>
        <taxon>Zingiberales</taxon>
        <taxon>Musaceae</taxon>
        <taxon>Musa</taxon>
    </lineage>
</organism>
<evidence type="ECO:0000313" key="1">
    <source>
        <dbReference type="EMBL" id="CAG1836128.1"/>
    </source>
</evidence>
<dbReference type="AlphaFoldDB" id="A0A8D7F112"/>
<dbReference type="EMBL" id="HG996474">
    <property type="protein sequence ID" value="CAG1836128.1"/>
    <property type="molecule type" value="Genomic_DNA"/>
</dbReference>
<gene>
    <name evidence="1" type="ORF">GSMUA_240970.1</name>
</gene>
<sequence>MVNTCYFLYYRAILYLEDNLETKVFSDPITGLVRRIREVAIRRLVFLGDVSKAAETEQGGLRSAGYY</sequence>